<accession>A0ABS3L4N6</accession>
<sequence>MKENKTVIILAALELFGEKGFSKVSIKEIAKLAEVSQVTIYNNFANKEELVKEVIAVLMEDVSKAAEEIYSSNLSYKEKLTEIFRACNKDKLKSIDKYFSSESLADPKLAGLINQAMNDYKEKIYEEFIDLGYQLGELPKSIDKRSVLFLLRALNSSGLAIDSDLAHHNLSQDLVQLFLYGIFGKEKNTLQELTGEDVLKLLTAQVKNELEKGEQ</sequence>
<organism evidence="4 5">
    <name type="scientific">Candidatus Enterococcus moelleringii</name>
    <dbReference type="NCBI Taxonomy" id="2815325"/>
    <lineage>
        <taxon>Bacteria</taxon>
        <taxon>Bacillati</taxon>
        <taxon>Bacillota</taxon>
        <taxon>Bacilli</taxon>
        <taxon>Lactobacillales</taxon>
        <taxon>Enterococcaceae</taxon>
        <taxon>Enterococcus</taxon>
    </lineage>
</organism>
<evidence type="ECO:0000256" key="1">
    <source>
        <dbReference type="ARBA" id="ARBA00023125"/>
    </source>
</evidence>
<dbReference type="PANTHER" id="PTHR43479">
    <property type="entry name" value="ACREF/ENVCD OPERON REPRESSOR-RELATED"/>
    <property type="match status" value="1"/>
</dbReference>
<evidence type="ECO:0000259" key="3">
    <source>
        <dbReference type="PROSITE" id="PS50977"/>
    </source>
</evidence>
<dbReference type="Pfam" id="PF00440">
    <property type="entry name" value="TetR_N"/>
    <property type="match status" value="1"/>
</dbReference>
<feature type="DNA-binding region" description="H-T-H motif" evidence="2">
    <location>
        <begin position="25"/>
        <end position="44"/>
    </location>
</feature>
<proteinExistence type="predicted"/>
<dbReference type="PROSITE" id="PS50977">
    <property type="entry name" value="HTH_TETR_2"/>
    <property type="match status" value="1"/>
</dbReference>
<dbReference type="Proteomes" id="UP000664601">
    <property type="component" value="Unassembled WGS sequence"/>
</dbReference>
<dbReference type="InterPro" id="IPR009057">
    <property type="entry name" value="Homeodomain-like_sf"/>
</dbReference>
<feature type="domain" description="HTH tetR-type" evidence="3">
    <location>
        <begin position="2"/>
        <end position="62"/>
    </location>
</feature>
<evidence type="ECO:0000256" key="2">
    <source>
        <dbReference type="PROSITE-ProRule" id="PRU00335"/>
    </source>
</evidence>
<gene>
    <name evidence="4" type="ORF">JZO70_00365</name>
</gene>
<dbReference type="EMBL" id="JAFREM010000001">
    <property type="protein sequence ID" value="MBO1304596.1"/>
    <property type="molecule type" value="Genomic_DNA"/>
</dbReference>
<dbReference type="Gene3D" id="1.10.357.10">
    <property type="entry name" value="Tetracycline Repressor, domain 2"/>
    <property type="match status" value="1"/>
</dbReference>
<evidence type="ECO:0000313" key="5">
    <source>
        <dbReference type="Proteomes" id="UP000664601"/>
    </source>
</evidence>
<keyword evidence="5" id="KW-1185">Reference proteome</keyword>
<dbReference type="RefSeq" id="WP_207671539.1">
    <property type="nucleotide sequence ID" value="NZ_JAFREM010000001.1"/>
</dbReference>
<name>A0ABS3L4N6_9ENTE</name>
<protein>
    <submittedName>
        <fullName evidence="4">TetR/AcrR family transcriptional regulator</fullName>
    </submittedName>
</protein>
<dbReference type="InterPro" id="IPR001647">
    <property type="entry name" value="HTH_TetR"/>
</dbReference>
<reference evidence="4 5" key="1">
    <citation type="submission" date="2021-03" db="EMBL/GenBank/DDBJ databases">
        <title>Enterococcal diversity collection.</title>
        <authorList>
            <person name="Gilmore M.S."/>
            <person name="Schwartzman J."/>
            <person name="Van Tyne D."/>
            <person name="Martin M."/>
            <person name="Earl A.M."/>
            <person name="Manson A.L."/>
            <person name="Straub T."/>
            <person name="Salamzade R."/>
            <person name="Saavedra J."/>
            <person name="Lebreton F."/>
            <person name="Prichula J."/>
            <person name="Schaufler K."/>
            <person name="Gaca A."/>
            <person name="Sgardioli B."/>
            <person name="Wagenaar J."/>
            <person name="Strong T."/>
        </authorList>
    </citation>
    <scope>NUCLEOTIDE SEQUENCE [LARGE SCALE GENOMIC DNA]</scope>
    <source>
        <strain evidence="4 5">669A</strain>
    </source>
</reference>
<keyword evidence="1 2" id="KW-0238">DNA-binding</keyword>
<comment type="caution">
    <text evidence="4">The sequence shown here is derived from an EMBL/GenBank/DDBJ whole genome shotgun (WGS) entry which is preliminary data.</text>
</comment>
<evidence type="ECO:0000313" key="4">
    <source>
        <dbReference type="EMBL" id="MBO1304596.1"/>
    </source>
</evidence>
<dbReference type="PANTHER" id="PTHR43479:SF11">
    <property type="entry name" value="ACREF_ENVCD OPERON REPRESSOR-RELATED"/>
    <property type="match status" value="1"/>
</dbReference>
<dbReference type="Gene3D" id="1.10.10.60">
    <property type="entry name" value="Homeodomain-like"/>
    <property type="match status" value="1"/>
</dbReference>
<dbReference type="PRINTS" id="PR00455">
    <property type="entry name" value="HTHTETR"/>
</dbReference>
<dbReference type="InterPro" id="IPR050624">
    <property type="entry name" value="HTH-type_Tx_Regulator"/>
</dbReference>
<dbReference type="SUPFAM" id="SSF46689">
    <property type="entry name" value="Homeodomain-like"/>
    <property type="match status" value="1"/>
</dbReference>